<dbReference type="InterPro" id="IPR002716">
    <property type="entry name" value="PIN_dom"/>
</dbReference>
<dbReference type="CDD" id="cd09854">
    <property type="entry name" value="PIN_VapC-like"/>
    <property type="match status" value="1"/>
</dbReference>
<evidence type="ECO:0000259" key="1">
    <source>
        <dbReference type="Pfam" id="PF01850"/>
    </source>
</evidence>
<dbReference type="InterPro" id="IPR029060">
    <property type="entry name" value="PIN-like_dom_sf"/>
</dbReference>
<organism evidence="2">
    <name type="scientific">uncultured Sulfurovum sp</name>
    <dbReference type="NCBI Taxonomy" id="269237"/>
    <lineage>
        <taxon>Bacteria</taxon>
        <taxon>Pseudomonadati</taxon>
        <taxon>Campylobacterota</taxon>
        <taxon>Epsilonproteobacteria</taxon>
        <taxon>Campylobacterales</taxon>
        <taxon>Sulfurovaceae</taxon>
        <taxon>Sulfurovum</taxon>
        <taxon>environmental samples</taxon>
    </lineage>
</organism>
<dbReference type="EMBL" id="CACVAS010000117">
    <property type="protein sequence ID" value="CAA6822896.1"/>
    <property type="molecule type" value="Genomic_DNA"/>
</dbReference>
<reference evidence="2" key="1">
    <citation type="submission" date="2020-01" db="EMBL/GenBank/DDBJ databases">
        <authorList>
            <person name="Meier V. D."/>
            <person name="Meier V D."/>
        </authorList>
    </citation>
    <scope>NUCLEOTIDE SEQUENCE</scope>
    <source>
        <strain evidence="2">HLG_WM_MAG_01</strain>
    </source>
</reference>
<gene>
    <name evidence="2" type="ORF">HELGO_WM846</name>
</gene>
<accession>A0A6S6U5U8</accession>
<dbReference type="Gene3D" id="3.40.50.1010">
    <property type="entry name" value="5'-nuclease"/>
    <property type="match status" value="1"/>
</dbReference>
<proteinExistence type="predicted"/>
<protein>
    <submittedName>
        <fullName evidence="2">PIN domain protein</fullName>
    </submittedName>
</protein>
<dbReference type="AlphaFoldDB" id="A0A6S6U5U8"/>
<evidence type="ECO:0000313" key="2">
    <source>
        <dbReference type="EMBL" id="CAA6822896.1"/>
    </source>
</evidence>
<dbReference type="SUPFAM" id="SSF88723">
    <property type="entry name" value="PIN domain-like"/>
    <property type="match status" value="1"/>
</dbReference>
<dbReference type="Pfam" id="PF01850">
    <property type="entry name" value="PIN"/>
    <property type="match status" value="1"/>
</dbReference>
<sequence>MQTNVYVDTNIIIDICDSQRIMHDQSFELITHYMEQDNSELFINSDTLANLFYILANRSTLNTDEVLDKMHFINEIFTLVSIETKDVEMALALCADSNSKHDDYEDSMQYVCAKKIEATLILTNDKKFVSVDISIKKTED</sequence>
<name>A0A6S6U5U8_9BACT</name>
<feature type="domain" description="PIN" evidence="1">
    <location>
        <begin position="5"/>
        <end position="132"/>
    </location>
</feature>